<reference evidence="2" key="1">
    <citation type="submission" date="2023-02" db="EMBL/GenBank/DDBJ databases">
        <title>Colletotrichum kahawae CIFC_Que2 genome sequencing and assembly.</title>
        <authorList>
            <person name="Baroncelli R."/>
        </authorList>
    </citation>
    <scope>NUCLEOTIDE SEQUENCE</scope>
    <source>
        <strain evidence="2">CIFC_Que2</strain>
    </source>
</reference>
<proteinExistence type="predicted"/>
<feature type="compositionally biased region" description="Polar residues" evidence="1">
    <location>
        <begin position="1"/>
        <end position="23"/>
    </location>
</feature>
<protein>
    <submittedName>
        <fullName evidence="2">Uncharacterized protein</fullName>
    </submittedName>
</protein>
<dbReference type="EMBL" id="VYYT01000073">
    <property type="protein sequence ID" value="KAK2772003.1"/>
    <property type="molecule type" value="Genomic_DNA"/>
</dbReference>
<comment type="caution">
    <text evidence="2">The sequence shown here is derived from an EMBL/GenBank/DDBJ whole genome shotgun (WGS) entry which is preliminary data.</text>
</comment>
<evidence type="ECO:0000313" key="2">
    <source>
        <dbReference type="EMBL" id="KAK2772003.1"/>
    </source>
</evidence>
<evidence type="ECO:0000256" key="1">
    <source>
        <dbReference type="SAM" id="MobiDB-lite"/>
    </source>
</evidence>
<feature type="compositionally biased region" description="Basic and acidic residues" evidence="1">
    <location>
        <begin position="65"/>
        <end position="77"/>
    </location>
</feature>
<keyword evidence="3" id="KW-1185">Reference proteome</keyword>
<gene>
    <name evidence="2" type="ORF">CKAH01_14110</name>
</gene>
<feature type="region of interest" description="Disordered" evidence="1">
    <location>
        <begin position="1"/>
        <end position="113"/>
    </location>
</feature>
<evidence type="ECO:0000313" key="3">
    <source>
        <dbReference type="Proteomes" id="UP001281614"/>
    </source>
</evidence>
<organism evidence="2 3">
    <name type="scientific">Colletotrichum kahawae</name>
    <name type="common">Coffee berry disease fungus</name>
    <dbReference type="NCBI Taxonomy" id="34407"/>
    <lineage>
        <taxon>Eukaryota</taxon>
        <taxon>Fungi</taxon>
        <taxon>Dikarya</taxon>
        <taxon>Ascomycota</taxon>
        <taxon>Pezizomycotina</taxon>
        <taxon>Sordariomycetes</taxon>
        <taxon>Hypocreomycetidae</taxon>
        <taxon>Glomerellales</taxon>
        <taxon>Glomerellaceae</taxon>
        <taxon>Colletotrichum</taxon>
        <taxon>Colletotrichum gloeosporioides species complex</taxon>
    </lineage>
</organism>
<accession>A0AAD9YPP2</accession>
<sequence length="113" mass="12303">MSPQSLLSSPLHRNSIVTDSSTAEAAKLQNERTEINLAKENRRKATLEALGHDCHLEPPYPLDRPGSDPRCSNDRPSKTRSTVDVVLCAPPASASRTDSGERDSATRYSSQKA</sequence>
<feature type="compositionally biased region" description="Basic and acidic residues" evidence="1">
    <location>
        <begin position="29"/>
        <end position="56"/>
    </location>
</feature>
<name>A0AAD9YPP2_COLKA</name>
<dbReference type="AlphaFoldDB" id="A0AAD9YPP2"/>
<dbReference type="Proteomes" id="UP001281614">
    <property type="component" value="Unassembled WGS sequence"/>
</dbReference>